<evidence type="ECO:0000256" key="1">
    <source>
        <dbReference type="SAM" id="MobiDB-lite"/>
    </source>
</evidence>
<proteinExistence type="predicted"/>
<sequence length="150" mass="16143">QCGGLPDQGINVACAAAVGSAPLTRVELSVLDTLLPEVFDSGDTAIAKKICQWLEKRVKAWVPLPEKEGERERESAQEGVMSENSPDALLPPSAPTLCTFLNRLRTHIYTHVSAPASPIPEVSGLALARRDVARAFLPILTVWPKPLPAK</sequence>
<reference evidence="2 3" key="1">
    <citation type="journal article" date="2018" name="PLoS ONE">
        <title>The draft genome of Kipferlia bialata reveals reductive genome evolution in fornicate parasites.</title>
        <authorList>
            <person name="Tanifuji G."/>
            <person name="Takabayashi S."/>
            <person name="Kume K."/>
            <person name="Takagi M."/>
            <person name="Nakayama T."/>
            <person name="Kamikawa R."/>
            <person name="Inagaki Y."/>
            <person name="Hashimoto T."/>
        </authorList>
    </citation>
    <scope>NUCLEOTIDE SEQUENCE [LARGE SCALE GENOMIC DNA]</scope>
    <source>
        <strain evidence="2">NY0173</strain>
    </source>
</reference>
<keyword evidence="3" id="KW-1185">Reference proteome</keyword>
<dbReference type="EMBL" id="BDIP01006605">
    <property type="protein sequence ID" value="GIQ90748.1"/>
    <property type="molecule type" value="Genomic_DNA"/>
</dbReference>
<comment type="caution">
    <text evidence="2">The sequence shown here is derived from an EMBL/GenBank/DDBJ whole genome shotgun (WGS) entry which is preliminary data.</text>
</comment>
<gene>
    <name evidence="2" type="ORF">KIPB_013656</name>
</gene>
<feature type="non-terminal residue" evidence="2">
    <location>
        <position position="1"/>
    </location>
</feature>
<feature type="region of interest" description="Disordered" evidence="1">
    <location>
        <begin position="65"/>
        <end position="88"/>
    </location>
</feature>
<organism evidence="2 3">
    <name type="scientific">Kipferlia bialata</name>
    <dbReference type="NCBI Taxonomy" id="797122"/>
    <lineage>
        <taxon>Eukaryota</taxon>
        <taxon>Metamonada</taxon>
        <taxon>Carpediemonas-like organisms</taxon>
        <taxon>Kipferlia</taxon>
    </lineage>
</organism>
<name>A0A9K3GPT6_9EUKA</name>
<evidence type="ECO:0000313" key="2">
    <source>
        <dbReference type="EMBL" id="GIQ90748.1"/>
    </source>
</evidence>
<dbReference type="Proteomes" id="UP000265618">
    <property type="component" value="Unassembled WGS sequence"/>
</dbReference>
<feature type="compositionally biased region" description="Basic and acidic residues" evidence="1">
    <location>
        <begin position="65"/>
        <end position="76"/>
    </location>
</feature>
<feature type="non-terminal residue" evidence="2">
    <location>
        <position position="150"/>
    </location>
</feature>
<protein>
    <submittedName>
        <fullName evidence="2">Uncharacterized protein</fullName>
    </submittedName>
</protein>
<accession>A0A9K3GPT6</accession>
<evidence type="ECO:0000313" key="3">
    <source>
        <dbReference type="Proteomes" id="UP000265618"/>
    </source>
</evidence>
<dbReference type="AlphaFoldDB" id="A0A9K3GPT6"/>